<dbReference type="GO" id="GO:1990904">
    <property type="term" value="C:ribonucleoprotein complex"/>
    <property type="evidence" value="ECO:0007669"/>
    <property type="project" value="UniProtKB-KW"/>
</dbReference>
<evidence type="ECO:0000313" key="10">
    <source>
        <dbReference type="EMBL" id="SHG76721.1"/>
    </source>
</evidence>
<evidence type="ECO:0000256" key="5">
    <source>
        <dbReference type="ARBA" id="ARBA00023274"/>
    </source>
</evidence>
<evidence type="ECO:0000256" key="3">
    <source>
        <dbReference type="ARBA" id="ARBA00022884"/>
    </source>
</evidence>
<keyword evidence="2 8" id="KW-0699">rRNA-binding</keyword>
<dbReference type="Pfam" id="PF17136">
    <property type="entry name" value="ribosomal_L24"/>
    <property type="match status" value="1"/>
</dbReference>
<dbReference type="FunFam" id="2.30.30.30:FF:000004">
    <property type="entry name" value="50S ribosomal protein L24"/>
    <property type="match status" value="1"/>
</dbReference>
<evidence type="ECO:0000256" key="2">
    <source>
        <dbReference type="ARBA" id="ARBA00022730"/>
    </source>
</evidence>
<keyword evidence="5 8" id="KW-0687">Ribonucleoprotein</keyword>
<dbReference type="InterPro" id="IPR005824">
    <property type="entry name" value="KOW"/>
</dbReference>
<dbReference type="STRING" id="490188.SAMN04488068_1269"/>
<dbReference type="Proteomes" id="UP000199758">
    <property type="component" value="Unassembled WGS sequence"/>
</dbReference>
<dbReference type="GO" id="GO:0006412">
    <property type="term" value="P:translation"/>
    <property type="evidence" value="ECO:0007669"/>
    <property type="project" value="UniProtKB-UniRule"/>
</dbReference>
<dbReference type="InterPro" id="IPR008991">
    <property type="entry name" value="Translation_prot_SH3-like_sf"/>
</dbReference>
<accession>A0A1M5MHP0</accession>
<evidence type="ECO:0000256" key="7">
    <source>
        <dbReference type="ARBA" id="ARBA00058688"/>
    </source>
</evidence>
<sequence length="106" mass="11377">MSKIKKGDEIIVITGKDKGRRGNVSRVLDGALVVEGINVAKRHTKGNPQAGVAGGIVEKEMPIDISNVALFNSKTGKADRVGFKFVGEGADRKKVRIFKSSKELVD</sequence>
<dbReference type="InterPro" id="IPR003256">
    <property type="entry name" value="Ribosomal_uL24"/>
</dbReference>
<dbReference type="EMBL" id="FQWZ01000003">
    <property type="protein sequence ID" value="SHG76721.1"/>
    <property type="molecule type" value="Genomic_DNA"/>
</dbReference>
<comment type="subunit">
    <text evidence="8">Part of the 50S ribosomal subunit.</text>
</comment>
<dbReference type="PROSITE" id="PS01108">
    <property type="entry name" value="RIBOSOMAL_L24"/>
    <property type="match status" value="1"/>
</dbReference>
<dbReference type="InterPro" id="IPR014722">
    <property type="entry name" value="Rib_uL2_dom2"/>
</dbReference>
<comment type="function">
    <text evidence="8">One of two assembly initiator proteins, it binds directly to the 5'-end of the 23S rRNA, where it nucleates assembly of the 50S subunit.</text>
</comment>
<feature type="domain" description="KOW" evidence="9">
    <location>
        <begin position="3"/>
        <end position="30"/>
    </location>
</feature>
<keyword evidence="3 8" id="KW-0694">RNA-binding</keyword>
<dbReference type="CDD" id="cd06089">
    <property type="entry name" value="KOW_RPL26"/>
    <property type="match status" value="1"/>
</dbReference>
<evidence type="ECO:0000256" key="4">
    <source>
        <dbReference type="ARBA" id="ARBA00022980"/>
    </source>
</evidence>
<keyword evidence="11" id="KW-1185">Reference proteome</keyword>
<dbReference type="SUPFAM" id="SSF50104">
    <property type="entry name" value="Translation proteins SH3-like domain"/>
    <property type="match status" value="1"/>
</dbReference>
<name>A0A1M5MHP0_9GAMM</name>
<comment type="similarity">
    <text evidence="1 8">Belongs to the universal ribosomal protein uL24 family.</text>
</comment>
<dbReference type="GO" id="GO:0005840">
    <property type="term" value="C:ribosome"/>
    <property type="evidence" value="ECO:0007669"/>
    <property type="project" value="UniProtKB-KW"/>
</dbReference>
<dbReference type="HAMAP" id="MF_01326_B">
    <property type="entry name" value="Ribosomal_uL24_B"/>
    <property type="match status" value="1"/>
</dbReference>
<reference evidence="10 11" key="1">
    <citation type="submission" date="2016-11" db="EMBL/GenBank/DDBJ databases">
        <authorList>
            <person name="Jaros S."/>
            <person name="Januszkiewicz K."/>
            <person name="Wedrychowicz H."/>
        </authorList>
    </citation>
    <scope>NUCLEOTIDE SEQUENCE [LARGE SCALE GENOMIC DNA]</scope>
    <source>
        <strain evidence="10 11">CGMCC 1.7049</strain>
    </source>
</reference>
<dbReference type="OrthoDB" id="9807419at2"/>
<dbReference type="AlphaFoldDB" id="A0A1M5MHP0"/>
<dbReference type="PANTHER" id="PTHR12903">
    <property type="entry name" value="MITOCHONDRIAL RIBOSOMAL PROTEIN L24"/>
    <property type="match status" value="1"/>
</dbReference>
<dbReference type="GO" id="GO:0003735">
    <property type="term" value="F:structural constituent of ribosome"/>
    <property type="evidence" value="ECO:0007669"/>
    <property type="project" value="InterPro"/>
</dbReference>
<evidence type="ECO:0000259" key="9">
    <source>
        <dbReference type="SMART" id="SM00739"/>
    </source>
</evidence>
<keyword evidence="4 8" id="KW-0689">Ribosomal protein</keyword>
<evidence type="ECO:0000313" key="11">
    <source>
        <dbReference type="Proteomes" id="UP000199758"/>
    </source>
</evidence>
<dbReference type="RefSeq" id="WP_072895579.1">
    <property type="nucleotide sequence ID" value="NZ_FQWZ01000003.1"/>
</dbReference>
<dbReference type="InterPro" id="IPR057264">
    <property type="entry name" value="Ribosomal_uL24_C"/>
</dbReference>
<dbReference type="GO" id="GO:0019843">
    <property type="term" value="F:rRNA binding"/>
    <property type="evidence" value="ECO:0007669"/>
    <property type="project" value="UniProtKB-UniRule"/>
</dbReference>
<dbReference type="Gene3D" id="2.30.30.30">
    <property type="match status" value="1"/>
</dbReference>
<evidence type="ECO:0000256" key="8">
    <source>
        <dbReference type="HAMAP-Rule" id="MF_01326"/>
    </source>
</evidence>
<dbReference type="NCBIfam" id="TIGR01079">
    <property type="entry name" value="rplX_bact"/>
    <property type="match status" value="1"/>
</dbReference>
<dbReference type="InterPro" id="IPR005825">
    <property type="entry name" value="Ribosomal_uL24_CS"/>
</dbReference>
<comment type="function">
    <text evidence="7 8">One of the proteins that surrounds the polypeptide exit tunnel on the outside of the subunit.</text>
</comment>
<evidence type="ECO:0000256" key="6">
    <source>
        <dbReference type="ARBA" id="ARBA00035206"/>
    </source>
</evidence>
<evidence type="ECO:0000256" key="1">
    <source>
        <dbReference type="ARBA" id="ARBA00010618"/>
    </source>
</evidence>
<organism evidence="10 11">
    <name type="scientific">Hydrocarboniphaga daqingensis</name>
    <dbReference type="NCBI Taxonomy" id="490188"/>
    <lineage>
        <taxon>Bacteria</taxon>
        <taxon>Pseudomonadati</taxon>
        <taxon>Pseudomonadota</taxon>
        <taxon>Gammaproteobacteria</taxon>
        <taxon>Nevskiales</taxon>
        <taxon>Nevskiaceae</taxon>
        <taxon>Hydrocarboniphaga</taxon>
    </lineage>
</organism>
<dbReference type="SMART" id="SM00739">
    <property type="entry name" value="KOW"/>
    <property type="match status" value="1"/>
</dbReference>
<protein>
    <recommendedName>
        <fullName evidence="6 8">Large ribosomal subunit protein uL24</fullName>
    </recommendedName>
</protein>
<gene>
    <name evidence="8" type="primary">rplX</name>
    <name evidence="10" type="ORF">SAMN04488068_1269</name>
</gene>
<dbReference type="InterPro" id="IPR041988">
    <property type="entry name" value="Ribosomal_uL24_KOW"/>
</dbReference>
<proteinExistence type="inferred from homology"/>